<name>A0ABD3W5M4_SINWO</name>
<proteinExistence type="predicted"/>
<organism evidence="4 5">
    <name type="scientific">Sinanodonta woodiana</name>
    <name type="common">Chinese pond mussel</name>
    <name type="synonym">Anodonta woodiana</name>
    <dbReference type="NCBI Taxonomy" id="1069815"/>
    <lineage>
        <taxon>Eukaryota</taxon>
        <taxon>Metazoa</taxon>
        <taxon>Spiralia</taxon>
        <taxon>Lophotrochozoa</taxon>
        <taxon>Mollusca</taxon>
        <taxon>Bivalvia</taxon>
        <taxon>Autobranchia</taxon>
        <taxon>Heteroconchia</taxon>
        <taxon>Palaeoheterodonta</taxon>
        <taxon>Unionida</taxon>
        <taxon>Unionoidea</taxon>
        <taxon>Unionidae</taxon>
        <taxon>Unioninae</taxon>
        <taxon>Sinanodonta</taxon>
    </lineage>
</organism>
<protein>
    <recommendedName>
        <fullName evidence="3">Sushi domain-containing protein</fullName>
    </recommendedName>
</protein>
<dbReference type="CDD" id="cd00033">
    <property type="entry name" value="CCP"/>
    <property type="match status" value="1"/>
</dbReference>
<comment type="caution">
    <text evidence="4">The sequence shown here is derived from an EMBL/GenBank/DDBJ whole genome shotgun (WGS) entry which is preliminary data.</text>
</comment>
<gene>
    <name evidence="4" type="ORF">ACJMK2_040857</name>
</gene>
<dbReference type="Proteomes" id="UP001634394">
    <property type="component" value="Unassembled WGS sequence"/>
</dbReference>
<feature type="non-terminal residue" evidence="4">
    <location>
        <position position="58"/>
    </location>
</feature>
<keyword evidence="1" id="KW-1015">Disulfide bond</keyword>
<reference evidence="4 5" key="1">
    <citation type="submission" date="2024-11" db="EMBL/GenBank/DDBJ databases">
        <title>Chromosome-level genome assembly of the freshwater bivalve Anodonta woodiana.</title>
        <authorList>
            <person name="Chen X."/>
        </authorList>
    </citation>
    <scope>NUCLEOTIDE SEQUENCE [LARGE SCALE GENOMIC DNA]</scope>
    <source>
        <strain evidence="4">MN2024</strain>
        <tissue evidence="4">Gills</tissue>
    </source>
</reference>
<evidence type="ECO:0000256" key="2">
    <source>
        <dbReference type="PROSITE-ProRule" id="PRU00302"/>
    </source>
</evidence>
<dbReference type="Pfam" id="PF00084">
    <property type="entry name" value="Sushi"/>
    <property type="match status" value="1"/>
</dbReference>
<evidence type="ECO:0000259" key="3">
    <source>
        <dbReference type="PROSITE" id="PS50923"/>
    </source>
</evidence>
<dbReference type="InterPro" id="IPR035976">
    <property type="entry name" value="Sushi/SCR/CCP_sf"/>
</dbReference>
<dbReference type="InterPro" id="IPR000436">
    <property type="entry name" value="Sushi_SCR_CCP_dom"/>
</dbReference>
<dbReference type="SUPFAM" id="SSF57535">
    <property type="entry name" value="Complement control module/SCR domain"/>
    <property type="match status" value="1"/>
</dbReference>
<dbReference type="EMBL" id="JBJQND010000008">
    <property type="protein sequence ID" value="KAL3868018.1"/>
    <property type="molecule type" value="Genomic_DNA"/>
</dbReference>
<sequence length="58" mass="6253">IDCGQPQNIPDNSTITSSTGLAGNTSYNTTLTIECNNGFNYTLPQTKTIRCGKCGHWT</sequence>
<feature type="non-terminal residue" evidence="4">
    <location>
        <position position="1"/>
    </location>
</feature>
<keyword evidence="5" id="KW-1185">Reference proteome</keyword>
<dbReference type="AlphaFoldDB" id="A0ABD3W5M4"/>
<dbReference type="PROSITE" id="PS50923">
    <property type="entry name" value="SUSHI"/>
    <property type="match status" value="1"/>
</dbReference>
<dbReference type="Gene3D" id="2.10.70.10">
    <property type="entry name" value="Complement Module, domain 1"/>
    <property type="match status" value="1"/>
</dbReference>
<evidence type="ECO:0000256" key="1">
    <source>
        <dbReference type="ARBA" id="ARBA00023157"/>
    </source>
</evidence>
<evidence type="ECO:0000313" key="5">
    <source>
        <dbReference type="Proteomes" id="UP001634394"/>
    </source>
</evidence>
<accession>A0ABD3W5M4</accession>
<keyword evidence="2" id="KW-0768">Sushi</keyword>
<comment type="caution">
    <text evidence="2">Lacks conserved residue(s) required for the propagation of feature annotation.</text>
</comment>
<feature type="domain" description="Sushi" evidence="3">
    <location>
        <begin position="1"/>
        <end position="58"/>
    </location>
</feature>
<evidence type="ECO:0000313" key="4">
    <source>
        <dbReference type="EMBL" id="KAL3868018.1"/>
    </source>
</evidence>